<dbReference type="Proteomes" id="UP000186168">
    <property type="component" value="Unassembled WGS sequence"/>
</dbReference>
<proteinExistence type="predicted"/>
<accession>A0A1R1SDC2</accession>
<dbReference type="EMBL" id="ASQP01000345">
    <property type="protein sequence ID" value="OMI36285.1"/>
    <property type="molecule type" value="Genomic_DNA"/>
</dbReference>
<dbReference type="STRING" id="67365.GCA_001704635_03151"/>
<dbReference type="AlphaFoldDB" id="A0A1R1SDC2"/>
<reference evidence="1 2" key="1">
    <citation type="submission" date="2013-05" db="EMBL/GenBank/DDBJ databases">
        <title>Genome sequence of Streptomyces sparsogenes DSM 40356.</title>
        <authorList>
            <person name="Coyne S."/>
            <person name="Seebeck F.P."/>
        </authorList>
    </citation>
    <scope>NUCLEOTIDE SEQUENCE [LARGE SCALE GENOMIC DNA]</scope>
    <source>
        <strain evidence="1 2">DSM 40356</strain>
    </source>
</reference>
<dbReference type="RefSeq" id="WP_065967671.1">
    <property type="nucleotide sequence ID" value="NZ_ASQP01000345.1"/>
</dbReference>
<name>A0A1R1SDC2_9ACTN</name>
<dbReference type="GeneID" id="96747747"/>
<keyword evidence="2" id="KW-1185">Reference proteome</keyword>
<organism evidence="1 2">
    <name type="scientific">Streptomyces sparsogenes DSM 40356</name>
    <dbReference type="NCBI Taxonomy" id="1331668"/>
    <lineage>
        <taxon>Bacteria</taxon>
        <taxon>Bacillati</taxon>
        <taxon>Actinomycetota</taxon>
        <taxon>Actinomycetes</taxon>
        <taxon>Kitasatosporales</taxon>
        <taxon>Streptomycetaceae</taxon>
        <taxon>Streptomyces</taxon>
    </lineage>
</organism>
<gene>
    <name evidence="1" type="ORF">SPAR_26891</name>
</gene>
<comment type="caution">
    <text evidence="1">The sequence shown here is derived from an EMBL/GenBank/DDBJ whole genome shotgun (WGS) entry which is preliminary data.</text>
</comment>
<evidence type="ECO:0000313" key="2">
    <source>
        <dbReference type="Proteomes" id="UP000186168"/>
    </source>
</evidence>
<evidence type="ECO:0000313" key="1">
    <source>
        <dbReference type="EMBL" id="OMI36285.1"/>
    </source>
</evidence>
<protein>
    <submittedName>
        <fullName evidence="1">Uncharacterized protein</fullName>
    </submittedName>
</protein>
<sequence>MTVRSAWHPPTGQTREDTRLAVGLGMASAGPLLTRAGCVFGGLQLTGTAATGMQARLSPGQVWIAGTSTGSQGGYPVTVDSDALLTVADGHASLPRVDALVVRVYDNDYDGSGRYEAALELLQGTPAGSPTAPAVPKNAELLYEIAVPAGASAAKGITWASAITDRRRYTAALGGIVPAAGGAPHNGAYVGQYRDAGGRLERWDGAQWTKFIPNSVLVHTLNWGGTTGTSYVEVLPIDTLTSLAATFTAPPSRWVSLTFGAYTAADGDATAYISFRLRLQNGTEVLAPSDDRAAILAGAGRASISTCFPVGNLTPGAVYTVTAAYRSSVAGTRVHFDNRFIRVDPVA</sequence>